<reference evidence="1 2" key="1">
    <citation type="submission" date="2016-10" db="EMBL/GenBank/DDBJ databases">
        <authorList>
            <person name="de Groot N.N."/>
        </authorList>
    </citation>
    <scope>NUCLEOTIDE SEQUENCE [LARGE SCALE GENOMIC DNA]</scope>
    <source>
        <strain evidence="2">P4B,CCM 7963,CECT 7998,DSM 25260,IBRC-M 10614,KCTC 13821</strain>
    </source>
</reference>
<dbReference type="OrthoDB" id="1928231at2"/>
<gene>
    <name evidence="1" type="ORF">SAMN05216352_104158</name>
</gene>
<accession>A0A1G8H8V1</accession>
<dbReference type="RefSeq" id="WP_091583656.1">
    <property type="nucleotide sequence ID" value="NZ_FNDU01000004.1"/>
</dbReference>
<protein>
    <submittedName>
        <fullName evidence="1">Uncharacterized protein</fullName>
    </submittedName>
</protein>
<name>A0A1G8H8V1_9BACI</name>
<proteinExistence type="predicted"/>
<dbReference type="Proteomes" id="UP000199017">
    <property type="component" value="Unassembled WGS sequence"/>
</dbReference>
<dbReference type="AlphaFoldDB" id="A0A1G8H8V1"/>
<organism evidence="1 2">
    <name type="scientific">Alteribacillus bidgolensis</name>
    <dbReference type="NCBI Taxonomy" id="930129"/>
    <lineage>
        <taxon>Bacteria</taxon>
        <taxon>Bacillati</taxon>
        <taxon>Bacillota</taxon>
        <taxon>Bacilli</taxon>
        <taxon>Bacillales</taxon>
        <taxon>Bacillaceae</taxon>
        <taxon>Alteribacillus</taxon>
    </lineage>
</organism>
<dbReference type="EMBL" id="FNDU01000004">
    <property type="protein sequence ID" value="SDI03072.1"/>
    <property type="molecule type" value="Genomic_DNA"/>
</dbReference>
<evidence type="ECO:0000313" key="2">
    <source>
        <dbReference type="Proteomes" id="UP000199017"/>
    </source>
</evidence>
<evidence type="ECO:0000313" key="1">
    <source>
        <dbReference type="EMBL" id="SDI03072.1"/>
    </source>
</evidence>
<keyword evidence="2" id="KW-1185">Reference proteome</keyword>
<sequence length="89" mass="10104">MKYTAHIQKADREDIEYIIRYIGEEPAPKVVNYEMDDITVHGAPLNDEEFLEHSGSGCSGCAVTNEDDEIEASIHWNGETESFKLENEQ</sequence>